<keyword evidence="1" id="KW-0472">Membrane</keyword>
<gene>
    <name evidence="2" type="ORF">RF11_00460</name>
</gene>
<keyword evidence="3" id="KW-1185">Reference proteome</keyword>
<name>A0A0C2MSC0_THEKT</name>
<comment type="caution">
    <text evidence="2">The sequence shown here is derived from an EMBL/GenBank/DDBJ whole genome shotgun (WGS) entry which is preliminary data.</text>
</comment>
<organism evidence="2 3">
    <name type="scientific">Thelohanellus kitauei</name>
    <name type="common">Myxosporean</name>
    <dbReference type="NCBI Taxonomy" id="669202"/>
    <lineage>
        <taxon>Eukaryota</taxon>
        <taxon>Metazoa</taxon>
        <taxon>Cnidaria</taxon>
        <taxon>Myxozoa</taxon>
        <taxon>Myxosporea</taxon>
        <taxon>Bivalvulida</taxon>
        <taxon>Platysporina</taxon>
        <taxon>Myxobolidae</taxon>
        <taxon>Thelohanellus</taxon>
    </lineage>
</organism>
<dbReference type="AlphaFoldDB" id="A0A0C2MSC0"/>
<proteinExistence type="predicted"/>
<evidence type="ECO:0000313" key="3">
    <source>
        <dbReference type="Proteomes" id="UP000031668"/>
    </source>
</evidence>
<dbReference type="EMBL" id="JWZT01003307">
    <property type="protein sequence ID" value="KII67105.1"/>
    <property type="molecule type" value="Genomic_DNA"/>
</dbReference>
<evidence type="ECO:0000313" key="2">
    <source>
        <dbReference type="EMBL" id="KII67105.1"/>
    </source>
</evidence>
<reference evidence="2 3" key="1">
    <citation type="journal article" date="2014" name="Genome Biol. Evol.">
        <title>The genome of the myxosporean Thelohanellus kitauei shows adaptations to nutrient acquisition within its fish host.</title>
        <authorList>
            <person name="Yang Y."/>
            <person name="Xiong J."/>
            <person name="Zhou Z."/>
            <person name="Huo F."/>
            <person name="Miao W."/>
            <person name="Ran C."/>
            <person name="Liu Y."/>
            <person name="Zhang J."/>
            <person name="Feng J."/>
            <person name="Wang M."/>
            <person name="Wang M."/>
            <person name="Wang L."/>
            <person name="Yao B."/>
        </authorList>
    </citation>
    <scope>NUCLEOTIDE SEQUENCE [LARGE SCALE GENOMIC DNA]</scope>
    <source>
        <strain evidence="2">Wuqing</strain>
    </source>
</reference>
<evidence type="ECO:0000256" key="1">
    <source>
        <dbReference type="SAM" id="Phobius"/>
    </source>
</evidence>
<dbReference type="Proteomes" id="UP000031668">
    <property type="component" value="Unassembled WGS sequence"/>
</dbReference>
<sequence length="207" mass="24402">MLKDLLSGKKLYLAMEVSFIVFPLIMSVSLYKSPYLIELSPFGTNCTNENTLWVGIYVAESTNGTHFSMRDGILYEEIHQLTVLVCIYASIKLVLANVFRFRPLYPIFLLRLVLNVIYDFIVFKHILNCHSQVNYLESNVQKVVPLEYDYECYDFSTTFIWYFIYCIFFIAQTEVALLLFFHKKIKMMILKTNDEICEKNQLEENRV</sequence>
<feature type="transmembrane region" description="Helical" evidence="1">
    <location>
        <begin position="159"/>
        <end position="181"/>
    </location>
</feature>
<feature type="transmembrane region" description="Helical" evidence="1">
    <location>
        <begin position="108"/>
        <end position="127"/>
    </location>
</feature>
<accession>A0A0C2MSC0</accession>
<feature type="transmembrane region" description="Helical" evidence="1">
    <location>
        <begin position="12"/>
        <end position="31"/>
    </location>
</feature>
<keyword evidence="1" id="KW-1133">Transmembrane helix</keyword>
<keyword evidence="1" id="KW-0812">Transmembrane</keyword>
<feature type="transmembrane region" description="Helical" evidence="1">
    <location>
        <begin position="78"/>
        <end position="96"/>
    </location>
</feature>
<protein>
    <submittedName>
        <fullName evidence="2">Uncharacterized protein</fullName>
    </submittedName>
</protein>